<sequence length="128" mass="13721">MDYTFVKLIHQGAVALSVTGFFARGFASLRGAPWVTGRAAKTWPHVIDTVLLASAVTLAWMLRLNPLATPWLAAKICGLFVYIGLGMVALRASLPRRLRALAWVGALATIGWIVSVAITKHPAGWLAG</sequence>
<protein>
    <submittedName>
        <fullName evidence="2">SirB2 family protein</fullName>
    </submittedName>
</protein>
<feature type="transmembrane region" description="Helical" evidence="1">
    <location>
        <begin position="43"/>
        <end position="62"/>
    </location>
</feature>
<keyword evidence="3" id="KW-1185">Reference proteome</keyword>
<dbReference type="RefSeq" id="WP_341425868.1">
    <property type="nucleotide sequence ID" value="NZ_JBBUTG010000005.1"/>
</dbReference>
<dbReference type="EMBL" id="JBBUTG010000005">
    <property type="protein sequence ID" value="MEK8031491.1"/>
    <property type="molecule type" value="Genomic_DNA"/>
</dbReference>
<feature type="transmembrane region" description="Helical" evidence="1">
    <location>
        <begin position="68"/>
        <end position="88"/>
    </location>
</feature>
<accession>A0ABU9BNQ0</accession>
<dbReference type="Proteomes" id="UP001371218">
    <property type="component" value="Unassembled WGS sequence"/>
</dbReference>
<evidence type="ECO:0000313" key="3">
    <source>
        <dbReference type="Proteomes" id="UP001371218"/>
    </source>
</evidence>
<dbReference type="Pfam" id="PF04247">
    <property type="entry name" value="SirB"/>
    <property type="match status" value="1"/>
</dbReference>
<keyword evidence="1" id="KW-0472">Membrane</keyword>
<keyword evidence="1" id="KW-1133">Transmembrane helix</keyword>
<gene>
    <name evidence="2" type="ORF">AACH06_11740</name>
</gene>
<keyword evidence="1" id="KW-0812">Transmembrane</keyword>
<reference evidence="2 3" key="1">
    <citation type="submission" date="2024-04" db="EMBL/GenBank/DDBJ databases">
        <title>Novel species of the genus Ideonella isolated from streams.</title>
        <authorList>
            <person name="Lu H."/>
        </authorList>
    </citation>
    <scope>NUCLEOTIDE SEQUENCE [LARGE SCALE GENOMIC DNA]</scope>
    <source>
        <strain evidence="2 3">DXS29W</strain>
    </source>
</reference>
<evidence type="ECO:0000256" key="1">
    <source>
        <dbReference type="SAM" id="Phobius"/>
    </source>
</evidence>
<dbReference type="InterPro" id="IPR007360">
    <property type="entry name" value="SirB"/>
</dbReference>
<dbReference type="PIRSF" id="PIRSF005610">
    <property type="entry name" value="SirB"/>
    <property type="match status" value="1"/>
</dbReference>
<dbReference type="PANTHER" id="PTHR39594:SF1">
    <property type="entry name" value="PROTEIN YCHQ"/>
    <property type="match status" value="1"/>
</dbReference>
<comment type="caution">
    <text evidence="2">The sequence shown here is derived from an EMBL/GenBank/DDBJ whole genome shotgun (WGS) entry which is preliminary data.</text>
</comment>
<proteinExistence type="predicted"/>
<organism evidence="2 3">
    <name type="scientific">Ideonella lacteola</name>
    <dbReference type="NCBI Taxonomy" id="2984193"/>
    <lineage>
        <taxon>Bacteria</taxon>
        <taxon>Pseudomonadati</taxon>
        <taxon>Pseudomonadota</taxon>
        <taxon>Betaproteobacteria</taxon>
        <taxon>Burkholderiales</taxon>
        <taxon>Sphaerotilaceae</taxon>
        <taxon>Ideonella</taxon>
    </lineage>
</organism>
<feature type="transmembrane region" description="Helical" evidence="1">
    <location>
        <begin position="100"/>
        <end position="118"/>
    </location>
</feature>
<dbReference type="PANTHER" id="PTHR39594">
    <property type="entry name" value="PROTEIN YCHQ"/>
    <property type="match status" value="1"/>
</dbReference>
<evidence type="ECO:0000313" key="2">
    <source>
        <dbReference type="EMBL" id="MEK8031491.1"/>
    </source>
</evidence>
<feature type="transmembrane region" description="Helical" evidence="1">
    <location>
        <begin position="12"/>
        <end position="31"/>
    </location>
</feature>
<name>A0ABU9BNQ0_9BURK</name>